<name>A0A6C0T7Q9_AMAPA</name>
<dbReference type="InterPro" id="IPR012337">
    <property type="entry name" value="RNaseH-like_sf"/>
</dbReference>
<sequence>MDDSKYSSNFTKMENIIVTRWDKMTIPLHCLGFALTPRFYDRAYLNASAPGGYVRRAPNEDREVVLGCMEAFKKISEDSDEEKKLSDQFIEFQLKKGIYSMPQAQMDAVTLEAIDWWSMYGSQTPDLAEVAKKVLSQPISSSSAKRAWSTFGNVHTLKRNRLDCTRADKLVNIHSNLRLASRFTESYKSGPHRKWDINPEHSENARGRNLKGKQVNAEVVNCQNTRRRPYGYSWVAYSRRE</sequence>
<dbReference type="EMBL" id="MT025716">
    <property type="protein sequence ID" value="QIA97941.1"/>
    <property type="molecule type" value="Genomic_DNA"/>
</dbReference>
<evidence type="ECO:0000313" key="3">
    <source>
        <dbReference type="EMBL" id="QIA97941.1"/>
    </source>
</evidence>
<evidence type="ECO:0000259" key="2">
    <source>
        <dbReference type="Pfam" id="PF05699"/>
    </source>
</evidence>
<accession>A0A6C0T7Q9</accession>
<gene>
    <name evidence="3" type="ORF">AP_R.00g000395-v1.0.a3</name>
</gene>
<dbReference type="AlphaFoldDB" id="A0A6C0T7Q9"/>
<feature type="region of interest" description="Disordered" evidence="1">
    <location>
        <begin position="190"/>
        <end position="211"/>
    </location>
</feature>
<organism evidence="3">
    <name type="scientific">Amaranthus palmeri</name>
    <name type="common">Palmer's pigweed</name>
    <dbReference type="NCBI Taxonomy" id="107608"/>
    <lineage>
        <taxon>Eukaryota</taxon>
        <taxon>Viridiplantae</taxon>
        <taxon>Streptophyta</taxon>
        <taxon>Embryophyta</taxon>
        <taxon>Tracheophyta</taxon>
        <taxon>Spermatophyta</taxon>
        <taxon>Magnoliopsida</taxon>
        <taxon>eudicotyledons</taxon>
        <taxon>Gunneridae</taxon>
        <taxon>Pentapetalae</taxon>
        <taxon>Caryophyllales</taxon>
        <taxon>Amaranthaceae</taxon>
        <taxon>Amaranthus</taxon>
    </lineage>
</organism>
<protein>
    <recommendedName>
        <fullName evidence="2">HAT C-terminal dimerisation domain-containing protein</fullName>
    </recommendedName>
</protein>
<reference evidence="3" key="1">
    <citation type="submission" date="2020-02" db="EMBL/GenBank/DDBJ databases">
        <title>The eccDNA Replicon: A heritable, self-replicating, extra-nuclear vehicle that enables gene amplification and rapid adaptive evolution in Amaranthus palmeri.</title>
        <authorList>
            <person name="Saski C.A."/>
            <person name="Molin W.T."/>
        </authorList>
    </citation>
    <scope>NUCLEOTIDE SEQUENCE</scope>
</reference>
<dbReference type="Pfam" id="PF05699">
    <property type="entry name" value="Dimer_Tnp_hAT"/>
    <property type="match status" value="1"/>
</dbReference>
<feature type="compositionally biased region" description="Basic and acidic residues" evidence="1">
    <location>
        <begin position="193"/>
        <end position="206"/>
    </location>
</feature>
<evidence type="ECO:0000256" key="1">
    <source>
        <dbReference type="SAM" id="MobiDB-lite"/>
    </source>
</evidence>
<dbReference type="GO" id="GO:0046983">
    <property type="term" value="F:protein dimerization activity"/>
    <property type="evidence" value="ECO:0007669"/>
    <property type="project" value="InterPro"/>
</dbReference>
<dbReference type="SUPFAM" id="SSF53098">
    <property type="entry name" value="Ribonuclease H-like"/>
    <property type="match status" value="1"/>
</dbReference>
<proteinExistence type="predicted"/>
<dbReference type="InterPro" id="IPR008906">
    <property type="entry name" value="HATC_C_dom"/>
</dbReference>
<feature type="domain" description="HAT C-terminal dimerisation" evidence="2">
    <location>
        <begin position="104"/>
        <end position="177"/>
    </location>
</feature>